<proteinExistence type="predicted"/>
<evidence type="ECO:0000313" key="3">
    <source>
        <dbReference type="Proteomes" id="UP000030689"/>
    </source>
</evidence>
<evidence type="ECO:0000313" key="2">
    <source>
        <dbReference type="EMBL" id="ESQ28783.1"/>
    </source>
</evidence>
<dbReference type="PANTHER" id="PTHR31111">
    <property type="entry name" value="BNAA05G37150D PROTEIN-RELATED"/>
    <property type="match status" value="1"/>
</dbReference>
<keyword evidence="3" id="KW-1185">Reference proteome</keyword>
<dbReference type="InterPro" id="IPR013187">
    <property type="entry name" value="F-box-assoc_dom_typ3"/>
</dbReference>
<dbReference type="AlphaFoldDB" id="V4KN95"/>
<dbReference type="KEGG" id="eus:EUTSA_v10019719mg"/>
<dbReference type="SMART" id="SM00256">
    <property type="entry name" value="FBOX"/>
    <property type="match status" value="1"/>
</dbReference>
<dbReference type="Gramene" id="ESQ28783">
    <property type="protein sequence ID" value="ESQ28783"/>
    <property type="gene ID" value="EUTSA_v10019719mg"/>
</dbReference>
<protein>
    <recommendedName>
        <fullName evidence="1">F-box domain-containing protein</fullName>
    </recommendedName>
</protein>
<dbReference type="Pfam" id="PF00646">
    <property type="entry name" value="F-box"/>
    <property type="match status" value="1"/>
</dbReference>
<organism evidence="2 3">
    <name type="scientific">Eutrema salsugineum</name>
    <name type="common">Saltwater cress</name>
    <name type="synonym">Sisymbrium salsugineum</name>
    <dbReference type="NCBI Taxonomy" id="72664"/>
    <lineage>
        <taxon>Eukaryota</taxon>
        <taxon>Viridiplantae</taxon>
        <taxon>Streptophyta</taxon>
        <taxon>Embryophyta</taxon>
        <taxon>Tracheophyta</taxon>
        <taxon>Spermatophyta</taxon>
        <taxon>Magnoliopsida</taxon>
        <taxon>eudicotyledons</taxon>
        <taxon>Gunneridae</taxon>
        <taxon>Pentapetalae</taxon>
        <taxon>rosids</taxon>
        <taxon>malvids</taxon>
        <taxon>Brassicales</taxon>
        <taxon>Brassicaceae</taxon>
        <taxon>Eutremeae</taxon>
        <taxon>Eutrema</taxon>
    </lineage>
</organism>
<accession>V4KN95</accession>
<feature type="domain" description="F-box" evidence="1">
    <location>
        <begin position="7"/>
        <end position="45"/>
    </location>
</feature>
<name>V4KN95_EUTSA</name>
<reference evidence="2 3" key="1">
    <citation type="journal article" date="2013" name="Front. Plant Sci.">
        <title>The Reference Genome of the Halophytic Plant Eutrema salsugineum.</title>
        <authorList>
            <person name="Yang R."/>
            <person name="Jarvis D.E."/>
            <person name="Chen H."/>
            <person name="Beilstein M.A."/>
            <person name="Grimwood J."/>
            <person name="Jenkins J."/>
            <person name="Shu S."/>
            <person name="Prochnik S."/>
            <person name="Xin M."/>
            <person name="Ma C."/>
            <person name="Schmutz J."/>
            <person name="Wing R.A."/>
            <person name="Mitchell-Olds T."/>
            <person name="Schumaker K.S."/>
            <person name="Wang X."/>
        </authorList>
    </citation>
    <scope>NUCLEOTIDE SEQUENCE [LARGE SCALE GENOMIC DNA]</scope>
</reference>
<dbReference type="NCBIfam" id="TIGR01640">
    <property type="entry name" value="F_box_assoc_1"/>
    <property type="match status" value="1"/>
</dbReference>
<dbReference type="Pfam" id="PF08268">
    <property type="entry name" value="FBA_3"/>
    <property type="match status" value="1"/>
</dbReference>
<dbReference type="InterPro" id="IPR036047">
    <property type="entry name" value="F-box-like_dom_sf"/>
</dbReference>
<dbReference type="InterPro" id="IPR017451">
    <property type="entry name" value="F-box-assoc_interact_dom"/>
</dbReference>
<dbReference type="PANTHER" id="PTHR31111:SF125">
    <property type="entry name" value="F-BOX PROTEIN CPR30-LIKE"/>
    <property type="match status" value="1"/>
</dbReference>
<gene>
    <name evidence="2" type="ORF">EUTSA_v10019719mg</name>
</gene>
<dbReference type="Proteomes" id="UP000030689">
    <property type="component" value="Unassembled WGS sequence"/>
</dbReference>
<dbReference type="EMBL" id="KI517953">
    <property type="protein sequence ID" value="ESQ28783.1"/>
    <property type="molecule type" value="Genomic_DNA"/>
</dbReference>
<dbReference type="SUPFAM" id="SSF81383">
    <property type="entry name" value="F-box domain"/>
    <property type="match status" value="1"/>
</dbReference>
<dbReference type="InterPro" id="IPR001810">
    <property type="entry name" value="F-box_dom"/>
</dbReference>
<evidence type="ECO:0000259" key="1">
    <source>
        <dbReference type="SMART" id="SM00256"/>
    </source>
</evidence>
<sequence length="334" mass="38342">MENLETIPIDLIIKILSKLPAKPIARCRCVSKLWAIKGNPYFTDMFMTMSCARPQLLFSLRKSREVVFFSSPQVGNLDENSCLVAANHLMKFPIDFSSKIRGPVNGLMCLTNFQYGRKGNGDGDIIRKHQVLTLGTQKLSWRTIECCISYQYPCENDGICINGVLYYPVMVIGPPNGYALICFDVRSEKFRGVNIPEEILLLWGDDDNMLKWSVSLILVNYKGKLGVLLQDMFSFYLWVLIDAEKHEWSKHKYVLPSSWKNVVAEANILIVGVTSTNEIVLSPRNLSNPFYVFYYNIERNTIRRVEIQGMDAFRYYNVHISLDHVEDVKLLQNV</sequence>
<dbReference type="eggNOG" id="ENOG502SNHU">
    <property type="taxonomic scope" value="Eukaryota"/>
</dbReference>